<keyword evidence="2" id="KW-0418">Kinase</keyword>
<dbReference type="RefSeq" id="WP_346245275.1">
    <property type="nucleotide sequence ID" value="NZ_JBDIZK010000002.1"/>
</dbReference>
<reference evidence="2 3" key="1">
    <citation type="submission" date="2024-05" db="EMBL/GenBank/DDBJ databases">
        <title>Sphingomonas sp. HF-S3 16S ribosomal RNA gene Genome sequencing and assembly.</title>
        <authorList>
            <person name="Lee H."/>
        </authorList>
    </citation>
    <scope>NUCLEOTIDE SEQUENCE [LARGE SCALE GENOMIC DNA]</scope>
    <source>
        <strain evidence="2 3">HF-S3</strain>
    </source>
</reference>
<protein>
    <submittedName>
        <fullName evidence="2">YegS/Rv2252/BmrU family lipid kinase</fullName>
    </submittedName>
</protein>
<accession>A0ABV0B3W2</accession>
<dbReference type="Pfam" id="PF19279">
    <property type="entry name" value="YegS_C"/>
    <property type="match status" value="1"/>
</dbReference>
<dbReference type="InterPro" id="IPR045540">
    <property type="entry name" value="YegS/DAGK_C"/>
</dbReference>
<proteinExistence type="predicted"/>
<keyword evidence="3" id="KW-1185">Reference proteome</keyword>
<dbReference type="Pfam" id="PF00781">
    <property type="entry name" value="DAGK_cat"/>
    <property type="match status" value="1"/>
</dbReference>
<dbReference type="InterPro" id="IPR004363">
    <property type="entry name" value="Methylgl_synth"/>
</dbReference>
<sequence length="299" mass="32016">MPAQPLPREAVLVVNAHSRKGEALFADAERKLKQAGVTLIAAHPVEDPDRMEDTVRGAVRSGAPMVIVGGGDGSLASTVDALVGTDCVFGVLPLGTANSFARTLGLPLELDGAIDAIANGVRRRVDLGMIDDDYFVNGASLGLSPIIGDTIPAGLKRWLGRAGYLLWAVKSSANFRPFRLTLECGEESEKLWATEVRILNGTHHGGVELSGDAAIDSGELLIQVVTGKSRVKLGLDWYAKFFRLRDRDARTREFRGRDFTLKTRPNQRVSIDGEVLAQTPIRARVAAGAVQVAVPADTV</sequence>
<dbReference type="InterPro" id="IPR005218">
    <property type="entry name" value="Diacylglycerol/lipid_kinase"/>
</dbReference>
<feature type="domain" description="DAGKc" evidence="1">
    <location>
        <begin position="5"/>
        <end position="134"/>
    </location>
</feature>
<dbReference type="EMBL" id="JBDIZK010000002">
    <property type="protein sequence ID" value="MEN3746269.1"/>
    <property type="molecule type" value="Genomic_DNA"/>
</dbReference>
<dbReference type="SUPFAM" id="SSF111331">
    <property type="entry name" value="NAD kinase/diacylglycerol kinase-like"/>
    <property type="match status" value="1"/>
</dbReference>
<dbReference type="SMART" id="SM00046">
    <property type="entry name" value="DAGKc"/>
    <property type="match status" value="1"/>
</dbReference>
<evidence type="ECO:0000313" key="2">
    <source>
        <dbReference type="EMBL" id="MEN3746269.1"/>
    </source>
</evidence>
<name>A0ABV0B3W2_9SPHN</name>
<dbReference type="PROSITE" id="PS50146">
    <property type="entry name" value="DAGK"/>
    <property type="match status" value="1"/>
</dbReference>
<dbReference type="InterPro" id="IPR016064">
    <property type="entry name" value="NAD/diacylglycerol_kinase_sf"/>
</dbReference>
<keyword evidence="2" id="KW-0808">Transferase</keyword>
<gene>
    <name evidence="2" type="ORF">TPR58_03750</name>
</gene>
<evidence type="ECO:0000313" key="3">
    <source>
        <dbReference type="Proteomes" id="UP001427805"/>
    </source>
</evidence>
<organism evidence="2 3">
    <name type="scientific">Sphingomonas rustica</name>
    <dbReference type="NCBI Taxonomy" id="3103142"/>
    <lineage>
        <taxon>Bacteria</taxon>
        <taxon>Pseudomonadati</taxon>
        <taxon>Pseudomonadota</taxon>
        <taxon>Alphaproteobacteria</taxon>
        <taxon>Sphingomonadales</taxon>
        <taxon>Sphingomonadaceae</taxon>
        <taxon>Sphingomonas</taxon>
    </lineage>
</organism>
<dbReference type="GO" id="GO:0016301">
    <property type="term" value="F:kinase activity"/>
    <property type="evidence" value="ECO:0007669"/>
    <property type="project" value="UniProtKB-KW"/>
</dbReference>
<evidence type="ECO:0000259" key="1">
    <source>
        <dbReference type="PROSITE" id="PS50146"/>
    </source>
</evidence>
<dbReference type="PANTHER" id="PTHR30492">
    <property type="entry name" value="METHYLGLYOXAL SYNTHASE"/>
    <property type="match status" value="1"/>
</dbReference>
<dbReference type="Gene3D" id="3.40.50.10330">
    <property type="entry name" value="Probable inorganic polyphosphate/atp-NAD kinase, domain 1"/>
    <property type="match status" value="1"/>
</dbReference>
<dbReference type="InterPro" id="IPR001206">
    <property type="entry name" value="Diacylglycerol_kinase_cat_dom"/>
</dbReference>
<dbReference type="Proteomes" id="UP001427805">
    <property type="component" value="Unassembled WGS sequence"/>
</dbReference>
<dbReference type="PANTHER" id="PTHR30492:SF0">
    <property type="entry name" value="METHYLGLYOXAL SYNTHASE"/>
    <property type="match status" value="1"/>
</dbReference>
<comment type="caution">
    <text evidence="2">The sequence shown here is derived from an EMBL/GenBank/DDBJ whole genome shotgun (WGS) entry which is preliminary data.</text>
</comment>
<dbReference type="NCBIfam" id="TIGR00147">
    <property type="entry name" value="YegS/Rv2252/BmrU family lipid kinase"/>
    <property type="match status" value="1"/>
</dbReference>
<dbReference type="InterPro" id="IPR017438">
    <property type="entry name" value="ATP-NAD_kinase_N"/>
</dbReference>
<dbReference type="Gene3D" id="2.60.200.40">
    <property type="match status" value="1"/>
</dbReference>